<dbReference type="InterPro" id="IPR006140">
    <property type="entry name" value="D-isomer_DH_NAD-bd"/>
</dbReference>
<dbReference type="Pfam" id="PF02826">
    <property type="entry name" value="2-Hacid_dh_C"/>
    <property type="match status" value="1"/>
</dbReference>
<evidence type="ECO:0000259" key="6">
    <source>
        <dbReference type="Pfam" id="PF00389"/>
    </source>
</evidence>
<evidence type="ECO:0000256" key="1">
    <source>
        <dbReference type="ARBA" id="ARBA00005854"/>
    </source>
</evidence>
<dbReference type="Pfam" id="PF00389">
    <property type="entry name" value="2-Hacid_dh"/>
    <property type="match status" value="1"/>
</dbReference>
<keyword evidence="3 5" id="KW-0560">Oxidoreductase</keyword>
<feature type="domain" description="D-isomer specific 2-hydroxyacid dehydrogenase NAD-binding" evidence="7">
    <location>
        <begin position="104"/>
        <end position="277"/>
    </location>
</feature>
<dbReference type="GO" id="GO:0008652">
    <property type="term" value="P:amino acid biosynthetic process"/>
    <property type="evidence" value="ECO:0007669"/>
    <property type="project" value="UniProtKB-KW"/>
</dbReference>
<dbReference type="PROSITE" id="PS00065">
    <property type="entry name" value="D_2_HYDROXYACID_DH_1"/>
    <property type="match status" value="1"/>
</dbReference>
<dbReference type="InterPro" id="IPR029753">
    <property type="entry name" value="D-isomer_DH_CS"/>
</dbReference>
<dbReference type="GO" id="GO:0051287">
    <property type="term" value="F:NAD binding"/>
    <property type="evidence" value="ECO:0007669"/>
    <property type="project" value="InterPro"/>
</dbReference>
<keyword evidence="2" id="KW-0028">Amino-acid biosynthesis</keyword>
<dbReference type="InterPro" id="IPR029752">
    <property type="entry name" value="D-isomer_DH_CS1"/>
</dbReference>
<protein>
    <submittedName>
        <fullName evidence="8">3-phosphoglycerate dehydrogenase</fullName>
    </submittedName>
</protein>
<dbReference type="GO" id="GO:0016616">
    <property type="term" value="F:oxidoreductase activity, acting on the CH-OH group of donors, NAD or NADP as acceptor"/>
    <property type="evidence" value="ECO:0007669"/>
    <property type="project" value="InterPro"/>
</dbReference>
<comment type="caution">
    <text evidence="8">The sequence shown here is derived from an EMBL/GenBank/DDBJ whole genome shotgun (WGS) entry which is preliminary data.</text>
</comment>
<evidence type="ECO:0000256" key="5">
    <source>
        <dbReference type="RuleBase" id="RU003719"/>
    </source>
</evidence>
<organism evidence="8 9">
    <name type="scientific">candidate division MSBL1 archaeon SCGC-AAA261C02</name>
    <dbReference type="NCBI Taxonomy" id="1698272"/>
    <lineage>
        <taxon>Archaea</taxon>
        <taxon>Methanobacteriati</taxon>
        <taxon>Methanobacteriota</taxon>
        <taxon>candidate division MSBL1</taxon>
    </lineage>
</organism>
<evidence type="ECO:0000256" key="3">
    <source>
        <dbReference type="ARBA" id="ARBA00023002"/>
    </source>
</evidence>
<dbReference type="PANTHER" id="PTHR42789">
    <property type="entry name" value="D-ISOMER SPECIFIC 2-HYDROXYACID DEHYDROGENASE FAMILY PROTEIN (AFU_ORTHOLOGUE AFUA_6G10090)"/>
    <property type="match status" value="1"/>
</dbReference>
<keyword evidence="9" id="KW-1185">Reference proteome</keyword>
<proteinExistence type="inferred from homology"/>
<dbReference type="Gene3D" id="3.40.50.720">
    <property type="entry name" value="NAD(P)-binding Rossmann-like Domain"/>
    <property type="match status" value="2"/>
</dbReference>
<dbReference type="InterPro" id="IPR006139">
    <property type="entry name" value="D-isomer_2_OHA_DH_cat_dom"/>
</dbReference>
<dbReference type="SUPFAM" id="SSF51735">
    <property type="entry name" value="NAD(P)-binding Rossmann-fold domains"/>
    <property type="match status" value="1"/>
</dbReference>
<name>A0A133V1H5_9EURY</name>
<evidence type="ECO:0000256" key="2">
    <source>
        <dbReference type="ARBA" id="ARBA00022605"/>
    </source>
</evidence>
<evidence type="ECO:0000259" key="7">
    <source>
        <dbReference type="Pfam" id="PF02826"/>
    </source>
</evidence>
<dbReference type="PATRIC" id="fig|1698272.3.peg.786"/>
<dbReference type="PROSITE" id="PS00671">
    <property type="entry name" value="D_2_HYDROXYACID_DH_3"/>
    <property type="match status" value="1"/>
</dbReference>
<evidence type="ECO:0000256" key="4">
    <source>
        <dbReference type="ARBA" id="ARBA00023027"/>
    </source>
</evidence>
<gene>
    <name evidence="8" type="ORF">AKJ42_01275</name>
</gene>
<feature type="domain" description="D-isomer specific 2-hydroxyacid dehydrogenase catalytic" evidence="6">
    <location>
        <begin position="3"/>
        <end position="297"/>
    </location>
</feature>
<reference evidence="8 9" key="1">
    <citation type="journal article" date="2016" name="Sci. Rep.">
        <title>Metabolic traits of an uncultured archaeal lineage -MSBL1- from brine pools of the Red Sea.</title>
        <authorList>
            <person name="Mwirichia R."/>
            <person name="Alam I."/>
            <person name="Rashid M."/>
            <person name="Vinu M."/>
            <person name="Ba-Alawi W."/>
            <person name="Anthony Kamau A."/>
            <person name="Kamanda Ngugi D."/>
            <person name="Goker M."/>
            <person name="Klenk H.P."/>
            <person name="Bajic V."/>
            <person name="Stingl U."/>
        </authorList>
    </citation>
    <scope>NUCLEOTIDE SEQUENCE [LARGE SCALE GENOMIC DNA]</scope>
    <source>
        <strain evidence="8">SCGC-AAA261C02</strain>
    </source>
</reference>
<dbReference type="InterPro" id="IPR050857">
    <property type="entry name" value="D-2-hydroxyacid_DH"/>
</dbReference>
<evidence type="ECO:0000313" key="9">
    <source>
        <dbReference type="Proteomes" id="UP000070520"/>
    </source>
</evidence>
<evidence type="ECO:0000313" key="8">
    <source>
        <dbReference type="EMBL" id="KXB00282.1"/>
    </source>
</evidence>
<dbReference type="CDD" id="cd12173">
    <property type="entry name" value="PGDH_4"/>
    <property type="match status" value="1"/>
</dbReference>
<dbReference type="FunFam" id="3.40.50.720:FF:000021">
    <property type="entry name" value="D-3-phosphoglycerate dehydrogenase"/>
    <property type="match status" value="1"/>
</dbReference>
<dbReference type="PANTHER" id="PTHR42789:SF1">
    <property type="entry name" value="D-ISOMER SPECIFIC 2-HYDROXYACID DEHYDROGENASE FAMILY PROTEIN (AFU_ORTHOLOGUE AFUA_6G10090)"/>
    <property type="match status" value="1"/>
</dbReference>
<dbReference type="InterPro" id="IPR036291">
    <property type="entry name" value="NAD(P)-bd_dom_sf"/>
</dbReference>
<keyword evidence="4" id="KW-0520">NAD</keyword>
<dbReference type="AlphaFoldDB" id="A0A133V1H5"/>
<dbReference type="SUPFAM" id="SSF52283">
    <property type="entry name" value="Formate/glycerate dehydrogenase catalytic domain-like"/>
    <property type="match status" value="1"/>
</dbReference>
<comment type="similarity">
    <text evidence="1 5">Belongs to the D-isomer specific 2-hydroxyacid dehydrogenase family.</text>
</comment>
<dbReference type="Proteomes" id="UP000070520">
    <property type="component" value="Unassembled WGS sequence"/>
</dbReference>
<dbReference type="EMBL" id="LHXW01000008">
    <property type="protein sequence ID" value="KXB00282.1"/>
    <property type="molecule type" value="Genomic_DNA"/>
</dbReference>
<accession>A0A133V1H5</accession>
<sequence>MKVLVTDPIHEDGIKKLEEFADVEVATGLDQESLLEKVPDFGAMIVRSATKVGKDLLDAGGNLKLIVRAGVGLDNIDLDTAKERNIKVVNTPEAPTTAVAELTISLMLAWARKIPKADKAMKEGKWIKSQLVGTELKDKTLGIIGTGRIGREVARRAKALGMNLLGYDVEKSDEFKEMGGEYVGLEELLQNSDYVTLHVPLIPPTRHMISEEELNLMKSTAVLVNAARGPIVDEEALIKALKNEKIAGACIDVCEHDPPEESPLTQLDNVILTPHLGASTREAQRTAGVLAAEKIRENLK</sequence>